<evidence type="ECO:0000259" key="2">
    <source>
        <dbReference type="SMART" id="SM00900"/>
    </source>
</evidence>
<reference evidence="3 4" key="1">
    <citation type="submission" date="2013-08" db="EMBL/GenBank/DDBJ databases">
        <title>An opportunistic ruminal bacterium that causes liver abscesses in cattle.</title>
        <authorList>
            <person name="Benahmed F.H."/>
            <person name="Rasmussen M."/>
            <person name="Harbottle H."/>
            <person name="Soppet D."/>
            <person name="Nagaraja T.G."/>
            <person name="Davidson M."/>
        </authorList>
    </citation>
    <scope>NUCLEOTIDE SEQUENCE [LARGE SCALE GENOMIC DNA]</scope>
    <source>
        <strain evidence="3 4">B35</strain>
    </source>
</reference>
<dbReference type="EMBL" id="AUZI01000019">
    <property type="protein sequence ID" value="KID48977.1"/>
    <property type="molecule type" value="Genomic_DNA"/>
</dbReference>
<keyword evidence="1" id="KW-0472">Membrane</keyword>
<sequence>MTYQNRIQYISMALVIAAAISIVLLQRNAPKVYEGIGEGFENEIRVQVTAYRNRENEIRITDIQVEHEDTPEVGGMAISSLTEKIKSMQTLDVDVVAGASSSSQGFLDAIRDAVKKYLKNKE</sequence>
<dbReference type="PATRIC" id="fig|1226633.4.peg.1565"/>
<name>A0A0B4FNV3_9FUSO</name>
<evidence type="ECO:0000256" key="1">
    <source>
        <dbReference type="SAM" id="Phobius"/>
    </source>
</evidence>
<dbReference type="GO" id="GO:0010181">
    <property type="term" value="F:FMN binding"/>
    <property type="evidence" value="ECO:0007669"/>
    <property type="project" value="InterPro"/>
</dbReference>
<dbReference type="Pfam" id="PF04205">
    <property type="entry name" value="FMN_bind"/>
    <property type="match status" value="1"/>
</dbReference>
<feature type="domain" description="FMN-binding" evidence="2">
    <location>
        <begin position="39"/>
        <end position="117"/>
    </location>
</feature>
<dbReference type="AlphaFoldDB" id="A0A0B4FNV3"/>
<proteinExistence type="predicted"/>
<organism evidence="3 4">
    <name type="scientific">Fusobacterium necrophorum subsp. funduliforme B35</name>
    <dbReference type="NCBI Taxonomy" id="1226633"/>
    <lineage>
        <taxon>Bacteria</taxon>
        <taxon>Fusobacteriati</taxon>
        <taxon>Fusobacteriota</taxon>
        <taxon>Fusobacteriia</taxon>
        <taxon>Fusobacteriales</taxon>
        <taxon>Fusobacteriaceae</taxon>
        <taxon>Fusobacterium</taxon>
    </lineage>
</organism>
<feature type="transmembrane region" description="Helical" evidence="1">
    <location>
        <begin position="6"/>
        <end position="25"/>
    </location>
</feature>
<comment type="caution">
    <text evidence="3">The sequence shown here is derived from an EMBL/GenBank/DDBJ whole genome shotgun (WGS) entry which is preliminary data.</text>
</comment>
<gene>
    <name evidence="3" type="ORF">C095_07770</name>
</gene>
<evidence type="ECO:0000313" key="4">
    <source>
        <dbReference type="Proteomes" id="UP000031184"/>
    </source>
</evidence>
<dbReference type="Proteomes" id="UP000031184">
    <property type="component" value="Unassembled WGS sequence"/>
</dbReference>
<keyword evidence="1" id="KW-1133">Transmembrane helix</keyword>
<dbReference type="Gene3D" id="3.90.1010.20">
    <property type="match status" value="1"/>
</dbReference>
<dbReference type="SMART" id="SM00900">
    <property type="entry name" value="FMN_bind"/>
    <property type="match status" value="1"/>
</dbReference>
<dbReference type="InterPro" id="IPR007329">
    <property type="entry name" value="FMN-bd"/>
</dbReference>
<protein>
    <submittedName>
        <fullName evidence="3">FMN-binding protein</fullName>
    </submittedName>
</protein>
<keyword evidence="1" id="KW-0812">Transmembrane</keyword>
<dbReference type="GO" id="GO:0016020">
    <property type="term" value="C:membrane"/>
    <property type="evidence" value="ECO:0007669"/>
    <property type="project" value="InterPro"/>
</dbReference>
<accession>A0A0B4FNV3</accession>
<evidence type="ECO:0000313" key="3">
    <source>
        <dbReference type="EMBL" id="KID48977.1"/>
    </source>
</evidence>